<sequence length="214" mass="24130">MGLLGASCQKNENLLPEKPDSFDITNHYIAGTISPKSDSYKSIYLIKLLADNKAVFMGTGNDLTGSYSLTKDSLIVVVENKDNFRTARFAINEKYELTSAYYRALAMEYKTTGALIKIPEQNMLSGKTYKGEEYKMGPALNKSSWFYKFSSTDLNYGSAEHINTLETKNQYELINNSAFKYKNGNTTEIGFVVDKQLTVFRSSGLFYFGAYQQQ</sequence>
<protein>
    <recommendedName>
        <fullName evidence="3">DKNYY family protein</fullName>
    </recommendedName>
</protein>
<dbReference type="Proteomes" id="UP001500101">
    <property type="component" value="Unassembled WGS sequence"/>
</dbReference>
<dbReference type="EMBL" id="BAAAZI010000006">
    <property type="protein sequence ID" value="GAA4139142.1"/>
    <property type="molecule type" value="Genomic_DNA"/>
</dbReference>
<name>A0ABP7YPC1_9SPHI</name>
<keyword evidence="2" id="KW-1185">Reference proteome</keyword>
<reference evidence="2" key="1">
    <citation type="journal article" date="2019" name="Int. J. Syst. Evol. Microbiol.">
        <title>The Global Catalogue of Microorganisms (GCM) 10K type strain sequencing project: providing services to taxonomists for standard genome sequencing and annotation.</title>
        <authorList>
            <consortium name="The Broad Institute Genomics Platform"/>
            <consortium name="The Broad Institute Genome Sequencing Center for Infectious Disease"/>
            <person name="Wu L."/>
            <person name="Ma J."/>
        </authorList>
    </citation>
    <scope>NUCLEOTIDE SEQUENCE [LARGE SCALE GENOMIC DNA]</scope>
    <source>
        <strain evidence="2">JCM 16704</strain>
    </source>
</reference>
<evidence type="ECO:0008006" key="3">
    <source>
        <dbReference type="Google" id="ProtNLM"/>
    </source>
</evidence>
<organism evidence="1 2">
    <name type="scientific">Sphingobacterium kyonggiense</name>
    <dbReference type="NCBI Taxonomy" id="714075"/>
    <lineage>
        <taxon>Bacteria</taxon>
        <taxon>Pseudomonadati</taxon>
        <taxon>Bacteroidota</taxon>
        <taxon>Sphingobacteriia</taxon>
        <taxon>Sphingobacteriales</taxon>
        <taxon>Sphingobacteriaceae</taxon>
        <taxon>Sphingobacterium</taxon>
    </lineage>
</organism>
<comment type="caution">
    <text evidence="1">The sequence shown here is derived from an EMBL/GenBank/DDBJ whole genome shotgun (WGS) entry which is preliminary data.</text>
</comment>
<evidence type="ECO:0000313" key="1">
    <source>
        <dbReference type="EMBL" id="GAA4139142.1"/>
    </source>
</evidence>
<accession>A0ABP7YPC1</accession>
<proteinExistence type="predicted"/>
<gene>
    <name evidence="1" type="ORF">GCM10022216_16960</name>
</gene>
<evidence type="ECO:0000313" key="2">
    <source>
        <dbReference type="Proteomes" id="UP001500101"/>
    </source>
</evidence>